<gene>
    <name evidence="2" type="ORF">M9458_033927</name>
</gene>
<evidence type="ECO:0000313" key="2">
    <source>
        <dbReference type="EMBL" id="KAL0169331.1"/>
    </source>
</evidence>
<comment type="caution">
    <text evidence="2">The sequence shown here is derived from an EMBL/GenBank/DDBJ whole genome shotgun (WGS) entry which is preliminary data.</text>
</comment>
<proteinExistence type="predicted"/>
<dbReference type="AlphaFoldDB" id="A0ABD0P6W2"/>
<sequence>FVDSTGPLTLQKEADITKSPASNTRRPANRSLGPMLPITKEILQSFYEPFNQRLAQVLRDPAF</sequence>
<dbReference type="PANTHER" id="PTHR15723:SF0">
    <property type="entry name" value="CARBOHYDRATE SULFOTRANSFERASE 15"/>
    <property type="match status" value="1"/>
</dbReference>
<dbReference type="Proteomes" id="UP001529510">
    <property type="component" value="Unassembled WGS sequence"/>
</dbReference>
<feature type="non-terminal residue" evidence="2">
    <location>
        <position position="63"/>
    </location>
</feature>
<name>A0ABD0P6W2_CIRMR</name>
<evidence type="ECO:0008006" key="4">
    <source>
        <dbReference type="Google" id="ProtNLM"/>
    </source>
</evidence>
<accession>A0ABD0P6W2</accession>
<feature type="non-terminal residue" evidence="2">
    <location>
        <position position="1"/>
    </location>
</feature>
<dbReference type="EMBL" id="JAMKFB020000017">
    <property type="protein sequence ID" value="KAL0169331.1"/>
    <property type="molecule type" value="Genomic_DNA"/>
</dbReference>
<keyword evidence="3" id="KW-1185">Reference proteome</keyword>
<reference evidence="2 3" key="1">
    <citation type="submission" date="2024-05" db="EMBL/GenBank/DDBJ databases">
        <title>Genome sequencing and assembly of Indian major carp, Cirrhinus mrigala (Hamilton, 1822).</title>
        <authorList>
            <person name="Mohindra V."/>
            <person name="Chowdhury L.M."/>
            <person name="Lal K."/>
            <person name="Jena J.K."/>
        </authorList>
    </citation>
    <scope>NUCLEOTIDE SEQUENCE [LARGE SCALE GENOMIC DNA]</scope>
    <source>
        <strain evidence="2">CM1030</strain>
        <tissue evidence="2">Blood</tissue>
    </source>
</reference>
<feature type="region of interest" description="Disordered" evidence="1">
    <location>
        <begin position="1"/>
        <end position="33"/>
    </location>
</feature>
<organism evidence="2 3">
    <name type="scientific">Cirrhinus mrigala</name>
    <name type="common">Mrigala</name>
    <dbReference type="NCBI Taxonomy" id="683832"/>
    <lineage>
        <taxon>Eukaryota</taxon>
        <taxon>Metazoa</taxon>
        <taxon>Chordata</taxon>
        <taxon>Craniata</taxon>
        <taxon>Vertebrata</taxon>
        <taxon>Euteleostomi</taxon>
        <taxon>Actinopterygii</taxon>
        <taxon>Neopterygii</taxon>
        <taxon>Teleostei</taxon>
        <taxon>Ostariophysi</taxon>
        <taxon>Cypriniformes</taxon>
        <taxon>Cyprinidae</taxon>
        <taxon>Labeoninae</taxon>
        <taxon>Labeonini</taxon>
        <taxon>Cirrhinus</taxon>
    </lineage>
</organism>
<dbReference type="InterPro" id="IPR052654">
    <property type="entry name" value="CS_Sulfotransferase"/>
</dbReference>
<protein>
    <recommendedName>
        <fullName evidence="4">Reverse transcriptase domain-containing protein</fullName>
    </recommendedName>
</protein>
<dbReference type="PANTHER" id="PTHR15723">
    <property type="entry name" value="CARBOHYDRATE SULFOTRANSFERASE 15"/>
    <property type="match status" value="1"/>
</dbReference>
<evidence type="ECO:0000313" key="3">
    <source>
        <dbReference type="Proteomes" id="UP001529510"/>
    </source>
</evidence>
<evidence type="ECO:0000256" key="1">
    <source>
        <dbReference type="SAM" id="MobiDB-lite"/>
    </source>
</evidence>